<reference evidence="1" key="1">
    <citation type="submission" date="2020-04" db="EMBL/GenBank/DDBJ databases">
        <authorList>
            <person name="Alioto T."/>
            <person name="Alioto T."/>
            <person name="Gomez Garrido J."/>
        </authorList>
    </citation>
    <scope>NUCLEOTIDE SEQUENCE</scope>
    <source>
        <strain evidence="1">A484AB</strain>
    </source>
</reference>
<keyword evidence="2" id="KW-1185">Reference proteome</keyword>
<dbReference type="OrthoDB" id="5989126at2759"/>
<name>A0A7D9L876_PARCT</name>
<gene>
    <name evidence="1" type="ORF">PACLA_8A037147</name>
</gene>
<sequence>MANRRQYKHRRKWTDQMNEDLLSCKREAVAMTQMEQPPLDGNSKKKGYIKLMKELWDAKGYNDFGFSSQNLRDQAARLEKSLELGDSRNVSRDSVAINQSNLPELNKNNLIRDSQTGEGSNGFEMPAKDAALIDESQYTNQTNELQTTINPPRFA</sequence>
<evidence type="ECO:0000313" key="1">
    <source>
        <dbReference type="EMBL" id="CAB4027741.1"/>
    </source>
</evidence>
<dbReference type="Proteomes" id="UP001152795">
    <property type="component" value="Unassembled WGS sequence"/>
</dbReference>
<protein>
    <submittedName>
        <fullName evidence="1">Uncharacterized protein</fullName>
    </submittedName>
</protein>
<dbReference type="EMBL" id="CACRXK020014990">
    <property type="protein sequence ID" value="CAB4027741.1"/>
    <property type="molecule type" value="Genomic_DNA"/>
</dbReference>
<accession>A0A7D9L876</accession>
<organism evidence="1 2">
    <name type="scientific">Paramuricea clavata</name>
    <name type="common">Red gorgonian</name>
    <name type="synonym">Violescent sea-whip</name>
    <dbReference type="NCBI Taxonomy" id="317549"/>
    <lineage>
        <taxon>Eukaryota</taxon>
        <taxon>Metazoa</taxon>
        <taxon>Cnidaria</taxon>
        <taxon>Anthozoa</taxon>
        <taxon>Octocorallia</taxon>
        <taxon>Malacalcyonacea</taxon>
        <taxon>Plexauridae</taxon>
        <taxon>Paramuricea</taxon>
    </lineage>
</organism>
<proteinExistence type="predicted"/>
<dbReference type="AlphaFoldDB" id="A0A7D9L876"/>
<evidence type="ECO:0000313" key="2">
    <source>
        <dbReference type="Proteomes" id="UP001152795"/>
    </source>
</evidence>
<comment type="caution">
    <text evidence="1">The sequence shown here is derived from an EMBL/GenBank/DDBJ whole genome shotgun (WGS) entry which is preliminary data.</text>
</comment>